<organism evidence="8 9">
    <name type="scientific">Symmachiella dynata</name>
    <dbReference type="NCBI Taxonomy" id="2527995"/>
    <lineage>
        <taxon>Bacteria</taxon>
        <taxon>Pseudomonadati</taxon>
        <taxon>Planctomycetota</taxon>
        <taxon>Planctomycetia</taxon>
        <taxon>Planctomycetales</taxon>
        <taxon>Planctomycetaceae</taxon>
        <taxon>Symmachiella</taxon>
    </lineage>
</organism>
<dbReference type="Pfam" id="PF07583">
    <property type="entry name" value="PSCyt2"/>
    <property type="match status" value="1"/>
</dbReference>
<dbReference type="PROSITE" id="PS51007">
    <property type="entry name" value="CYTC"/>
    <property type="match status" value="1"/>
</dbReference>
<dbReference type="InterPro" id="IPR009056">
    <property type="entry name" value="Cyt_c-like_dom"/>
</dbReference>
<dbReference type="EMBL" id="CP036276">
    <property type="protein sequence ID" value="QDU45875.1"/>
    <property type="molecule type" value="Genomic_DNA"/>
</dbReference>
<dbReference type="GO" id="GO:0009055">
    <property type="term" value="F:electron transfer activity"/>
    <property type="evidence" value="ECO:0007669"/>
    <property type="project" value="InterPro"/>
</dbReference>
<dbReference type="KEGG" id="sdyn:Mal52_43720"/>
<evidence type="ECO:0000256" key="1">
    <source>
        <dbReference type="ARBA" id="ARBA00022617"/>
    </source>
</evidence>
<sequence length="867" mass="97447" precursor="true">MFRTLPWGCLCLVALSGLASADELVQPDAAVSFEKQIRPIFRTYCYDCHGSGEEHAGGLDLRLRRFMITGGESGSVLEPGEPDSSYLMDRLRDGDMPPGEKKLSAEDISTIEKWIAAGAPTIRSEPEKLGRGLGITPEERAYWAFQPIVRPDVPVFAPQNSVRSPIDALLLAKMREKGLSFSNDASKLTLLRRAHLDLTGIPPTMDEIVQFLADDSLDAYERLIDLLLESPQYGERWGRHWLDVAGYADSEGYTVRDNVRNYAYKYRDYVIRALNADKPFDEFIVEQLAGDELVPLPHANLSPENLEKLVATGFLRMGADGTDGGADDIDLARNQALAETIKIVSTSLLGMSVGCAQCHDHRYDPISHDDYYQLRAIFEPAYDWKNWRTPSQRRLSLYTVEERAAAAAVEAEVAEVAAERKKRQDELMAQALDAEVAKIEDKELGEKLRTIYRTPAAKRTPEDVALFKMHPNFNISPGNLYQYISTSREELKKFDDRIGEIRKKKPVEDFVRILTEVPGRVPETFLFHRGDHQQPKHEVIPAALTVAAPEGQPFEIPKNDEALPTTGRRLAYARWLTNGRHPLLARVIANRVWLHHFGRGIVPTPADFGTAGQPPTHPKLLDWLADEFMAQGWSLKQLHRTIMLSTAYRQSSETDASKQQIDSSNFYYWKKPVVRLDAEVIRDHVLATAGTLSSKMYGPPVPVKEDFVGQIVVGGDDTRRSVYIQQRRSQPMALLTAFDAPVMETNCELRPISTAATQSLMLMNGEFMLAHAKKFAERLQREAGDNVRRQVQIAWQLAYSRPATQTELDDAVQFLDEQIVYLKQNPPPAPPKKKGEADPPAPPTPQFEALANLCQVLLNSNEFLYME</sequence>
<keyword evidence="1 4" id="KW-0349">Heme</keyword>
<feature type="chain" id="PRO_5021800727" evidence="6">
    <location>
        <begin position="22"/>
        <end position="867"/>
    </location>
</feature>
<feature type="region of interest" description="Disordered" evidence="5">
    <location>
        <begin position="823"/>
        <end position="846"/>
    </location>
</feature>
<dbReference type="PANTHER" id="PTHR35889:SF3">
    <property type="entry name" value="F-BOX DOMAIN-CONTAINING PROTEIN"/>
    <property type="match status" value="1"/>
</dbReference>
<dbReference type="RefSeq" id="WP_145378412.1">
    <property type="nucleotide sequence ID" value="NZ_CP036276.1"/>
</dbReference>
<dbReference type="Pfam" id="PF07635">
    <property type="entry name" value="PSCyt1"/>
    <property type="match status" value="1"/>
</dbReference>
<keyword evidence="2 4" id="KW-0479">Metal-binding</keyword>
<evidence type="ECO:0000259" key="7">
    <source>
        <dbReference type="PROSITE" id="PS51007"/>
    </source>
</evidence>
<evidence type="ECO:0000256" key="2">
    <source>
        <dbReference type="ARBA" id="ARBA00022723"/>
    </source>
</evidence>
<proteinExistence type="predicted"/>
<dbReference type="Proteomes" id="UP000319383">
    <property type="component" value="Chromosome"/>
</dbReference>
<reference evidence="8 9" key="1">
    <citation type="submission" date="2019-02" db="EMBL/GenBank/DDBJ databases">
        <title>Deep-cultivation of Planctomycetes and their phenomic and genomic characterization uncovers novel biology.</title>
        <authorList>
            <person name="Wiegand S."/>
            <person name="Jogler M."/>
            <person name="Boedeker C."/>
            <person name="Pinto D."/>
            <person name="Vollmers J."/>
            <person name="Rivas-Marin E."/>
            <person name="Kohn T."/>
            <person name="Peeters S.H."/>
            <person name="Heuer A."/>
            <person name="Rast P."/>
            <person name="Oberbeckmann S."/>
            <person name="Bunk B."/>
            <person name="Jeske O."/>
            <person name="Meyerdierks A."/>
            <person name="Storesund J.E."/>
            <person name="Kallscheuer N."/>
            <person name="Luecker S."/>
            <person name="Lage O.M."/>
            <person name="Pohl T."/>
            <person name="Merkel B.J."/>
            <person name="Hornburger P."/>
            <person name="Mueller R.-W."/>
            <person name="Bruemmer F."/>
            <person name="Labrenz M."/>
            <person name="Spormann A.M."/>
            <person name="Op den Camp H."/>
            <person name="Overmann J."/>
            <person name="Amann R."/>
            <person name="Jetten M.S.M."/>
            <person name="Mascher T."/>
            <person name="Medema M.H."/>
            <person name="Devos D.P."/>
            <person name="Kaster A.-K."/>
            <person name="Ovreas L."/>
            <person name="Rohde M."/>
            <person name="Galperin M.Y."/>
            <person name="Jogler C."/>
        </authorList>
    </citation>
    <scope>NUCLEOTIDE SEQUENCE [LARGE SCALE GENOMIC DNA]</scope>
    <source>
        <strain evidence="8 9">Mal52</strain>
    </source>
</reference>
<dbReference type="Pfam" id="PF07587">
    <property type="entry name" value="PSD1"/>
    <property type="match status" value="1"/>
</dbReference>
<dbReference type="SUPFAM" id="SSF46626">
    <property type="entry name" value="Cytochrome c"/>
    <property type="match status" value="1"/>
</dbReference>
<evidence type="ECO:0000256" key="6">
    <source>
        <dbReference type="SAM" id="SignalP"/>
    </source>
</evidence>
<dbReference type="GO" id="GO:0020037">
    <property type="term" value="F:heme binding"/>
    <property type="evidence" value="ECO:0007669"/>
    <property type="project" value="InterPro"/>
</dbReference>
<keyword evidence="3 4" id="KW-0408">Iron</keyword>
<dbReference type="AlphaFoldDB" id="A0A517ZTV4"/>
<accession>A0A517ZTV4</accession>
<dbReference type="GO" id="GO:0046872">
    <property type="term" value="F:metal ion binding"/>
    <property type="evidence" value="ECO:0007669"/>
    <property type="project" value="UniProtKB-KW"/>
</dbReference>
<evidence type="ECO:0000256" key="5">
    <source>
        <dbReference type="SAM" id="MobiDB-lite"/>
    </source>
</evidence>
<dbReference type="InterPro" id="IPR011429">
    <property type="entry name" value="Cyt_c_Planctomycete-type"/>
</dbReference>
<name>A0A517ZTV4_9PLAN</name>
<dbReference type="InterPro" id="IPR011444">
    <property type="entry name" value="DUF1549"/>
</dbReference>
<dbReference type="InterPro" id="IPR036909">
    <property type="entry name" value="Cyt_c-like_dom_sf"/>
</dbReference>
<gene>
    <name evidence="8" type="ORF">Mal52_43720</name>
</gene>
<dbReference type="InterPro" id="IPR022655">
    <property type="entry name" value="DUF1553"/>
</dbReference>
<feature type="signal peptide" evidence="6">
    <location>
        <begin position="1"/>
        <end position="21"/>
    </location>
</feature>
<keyword evidence="9" id="KW-1185">Reference proteome</keyword>
<evidence type="ECO:0000256" key="3">
    <source>
        <dbReference type="ARBA" id="ARBA00023004"/>
    </source>
</evidence>
<keyword evidence="6" id="KW-0732">Signal</keyword>
<dbReference type="PANTHER" id="PTHR35889">
    <property type="entry name" value="CYCLOINULO-OLIGOSACCHARIDE FRUCTANOTRANSFERASE-RELATED"/>
    <property type="match status" value="1"/>
</dbReference>
<evidence type="ECO:0000313" key="8">
    <source>
        <dbReference type="EMBL" id="QDU45875.1"/>
    </source>
</evidence>
<feature type="domain" description="Cytochrome c" evidence="7">
    <location>
        <begin position="32"/>
        <end position="119"/>
    </location>
</feature>
<evidence type="ECO:0000256" key="4">
    <source>
        <dbReference type="PROSITE-ProRule" id="PRU00433"/>
    </source>
</evidence>
<evidence type="ECO:0000313" key="9">
    <source>
        <dbReference type="Proteomes" id="UP000319383"/>
    </source>
</evidence>
<protein>
    <submittedName>
        <fullName evidence="8">Planctomycete cytochrome C</fullName>
    </submittedName>
</protein>